<name>A0A8T1BHI5_9STRA</name>
<dbReference type="EMBL" id="RCMK01001096">
    <property type="protein sequence ID" value="KAG2902137.1"/>
    <property type="molecule type" value="Genomic_DNA"/>
</dbReference>
<organism evidence="1 2">
    <name type="scientific">Phytophthora cactorum</name>
    <dbReference type="NCBI Taxonomy" id="29920"/>
    <lineage>
        <taxon>Eukaryota</taxon>
        <taxon>Sar</taxon>
        <taxon>Stramenopiles</taxon>
        <taxon>Oomycota</taxon>
        <taxon>Peronosporomycetes</taxon>
        <taxon>Peronosporales</taxon>
        <taxon>Peronosporaceae</taxon>
        <taxon>Phytophthora</taxon>
    </lineage>
</organism>
<comment type="caution">
    <text evidence="1">The sequence shown here is derived from an EMBL/GenBank/DDBJ whole genome shotgun (WGS) entry which is preliminary data.</text>
</comment>
<dbReference type="Proteomes" id="UP000736787">
    <property type="component" value="Unassembled WGS sequence"/>
</dbReference>
<evidence type="ECO:0000313" key="1">
    <source>
        <dbReference type="EMBL" id="KAG2902137.1"/>
    </source>
</evidence>
<evidence type="ECO:0000313" key="2">
    <source>
        <dbReference type="Proteomes" id="UP000736787"/>
    </source>
</evidence>
<protein>
    <submittedName>
        <fullName evidence="1">Uncharacterized protein</fullName>
    </submittedName>
</protein>
<sequence length="67" mass="7397">MFTIMLYGARCANVCFMQYLLSVQGDPGSNISPNDAVCFVSIFIGDACQVGWRSIQYFHSVLSRVAP</sequence>
<proteinExistence type="predicted"/>
<gene>
    <name evidence="1" type="ORF">PC117_g21547</name>
</gene>
<accession>A0A8T1BHI5</accession>
<reference evidence="1" key="1">
    <citation type="submission" date="2018-10" db="EMBL/GenBank/DDBJ databases">
        <title>Effector identification in a new, highly contiguous assembly of the strawberry crown rot pathogen Phytophthora cactorum.</title>
        <authorList>
            <person name="Armitage A.D."/>
            <person name="Nellist C.F."/>
            <person name="Bates H."/>
            <person name="Vickerstaff R.J."/>
            <person name="Harrison R.J."/>
        </authorList>
    </citation>
    <scope>NUCLEOTIDE SEQUENCE</scope>
    <source>
        <strain evidence="1">4040</strain>
    </source>
</reference>
<dbReference type="AlphaFoldDB" id="A0A8T1BHI5"/>